<evidence type="ECO:0000256" key="2">
    <source>
        <dbReference type="ARBA" id="ARBA00008263"/>
    </source>
</evidence>
<dbReference type="PANTHER" id="PTHR43493">
    <property type="entry name" value="DNA GYRASE/TOPOISOMERASE SUBUNIT A"/>
    <property type="match status" value="1"/>
</dbReference>
<dbReference type="HAMAP" id="MF_01897">
    <property type="entry name" value="GyrA"/>
    <property type="match status" value="1"/>
</dbReference>
<dbReference type="Gene3D" id="3.90.199.10">
    <property type="entry name" value="Topoisomerase II, domain 5"/>
    <property type="match status" value="1"/>
</dbReference>
<dbReference type="CDD" id="cd00187">
    <property type="entry name" value="TOP4c"/>
    <property type="match status" value="1"/>
</dbReference>
<dbReference type="FunFam" id="2.120.10.90:FF:000002">
    <property type="entry name" value="DNA gyrase subunit A"/>
    <property type="match status" value="1"/>
</dbReference>
<evidence type="ECO:0000313" key="16">
    <source>
        <dbReference type="Proteomes" id="UP000273252"/>
    </source>
</evidence>
<dbReference type="NCBIfam" id="NF004043">
    <property type="entry name" value="PRK05560.1"/>
    <property type="match status" value="1"/>
</dbReference>
<evidence type="ECO:0000256" key="10">
    <source>
        <dbReference type="HAMAP-Rule" id="MF_01897"/>
    </source>
</evidence>
<dbReference type="EC" id="5.6.2.2" evidence="10"/>
<dbReference type="GO" id="GO:0006265">
    <property type="term" value="P:DNA topological change"/>
    <property type="evidence" value="ECO:0007669"/>
    <property type="project" value="UniProtKB-UniRule"/>
</dbReference>
<dbReference type="GO" id="GO:0005524">
    <property type="term" value="F:ATP binding"/>
    <property type="evidence" value="ECO:0007669"/>
    <property type="project" value="UniProtKB-UniRule"/>
</dbReference>
<keyword evidence="7 10" id="KW-0238">DNA-binding</keyword>
<evidence type="ECO:0000313" key="15">
    <source>
        <dbReference type="EMBL" id="RJX65783.1"/>
    </source>
</evidence>
<dbReference type="GO" id="GO:0034335">
    <property type="term" value="F:DNA negative supercoiling activity"/>
    <property type="evidence" value="ECO:0007669"/>
    <property type="project" value="UniProtKB-ARBA"/>
</dbReference>
<dbReference type="GO" id="GO:0003677">
    <property type="term" value="F:DNA binding"/>
    <property type="evidence" value="ECO:0007669"/>
    <property type="project" value="UniProtKB-UniRule"/>
</dbReference>
<dbReference type="Proteomes" id="UP000273252">
    <property type="component" value="Unassembled WGS sequence"/>
</dbReference>
<comment type="subunit">
    <text evidence="10">Heterotetramer, composed of two GyrA and two GyrB chains. In the heterotetramer, GyrA contains the active site tyrosine that forms a transient covalent intermediate with DNA, while GyrB binds cofactors and catalyzes ATP hydrolysis.</text>
</comment>
<keyword evidence="8 10" id="KW-0413">Isomerase</keyword>
<feature type="short sequence motif" description="GyrA-box" evidence="10">
    <location>
        <begin position="559"/>
        <end position="565"/>
    </location>
</feature>
<dbReference type="InterPro" id="IPR013758">
    <property type="entry name" value="Topo_IIA_A/C_ab"/>
</dbReference>
<evidence type="ECO:0000256" key="12">
    <source>
        <dbReference type="SAM" id="Coils"/>
    </source>
</evidence>
<dbReference type="Pfam" id="PF03989">
    <property type="entry name" value="DNA_gyraseA_C"/>
    <property type="match status" value="7"/>
</dbReference>
<dbReference type="InterPro" id="IPR050220">
    <property type="entry name" value="Type_II_DNA_Topoisomerases"/>
</dbReference>
<keyword evidence="4 10" id="KW-0547">Nucleotide-binding</keyword>
<dbReference type="RefSeq" id="WP_120035059.1">
    <property type="nucleotide sequence ID" value="NZ_QVMU01000032.1"/>
</dbReference>
<dbReference type="PROSITE" id="PS52040">
    <property type="entry name" value="TOPO_IIA"/>
    <property type="match status" value="1"/>
</dbReference>
<dbReference type="SUPFAM" id="SSF101904">
    <property type="entry name" value="GyrA/ParC C-terminal domain-like"/>
    <property type="match status" value="1"/>
</dbReference>
<dbReference type="Gene3D" id="2.120.10.90">
    <property type="entry name" value="DNA gyrase/topoisomerase IV, subunit A, C-terminal"/>
    <property type="match status" value="1"/>
</dbReference>
<reference evidence="15 16" key="1">
    <citation type="submission" date="2018-08" db="EMBL/GenBank/DDBJ databases">
        <title>Vibrio isolated from the Eastern China Marginal Seas.</title>
        <authorList>
            <person name="Li Y."/>
        </authorList>
    </citation>
    <scope>NUCLEOTIDE SEQUENCE [LARGE SCALE GENOMIC DNA]</scope>
    <source>
        <strain evidence="15 16">BEI233</strain>
    </source>
</reference>
<feature type="domain" description="Topo IIA-type catalytic" evidence="14">
    <location>
        <begin position="34"/>
        <end position="532"/>
    </location>
</feature>
<proteinExistence type="inferred from homology"/>
<dbReference type="Gene3D" id="3.30.1360.40">
    <property type="match status" value="1"/>
</dbReference>
<dbReference type="Gene3D" id="1.10.268.10">
    <property type="entry name" value="Topoisomerase, domain 3"/>
    <property type="match status" value="1"/>
</dbReference>
<sequence length="915" mass="101056">MSDLAKEITPVNIEDELRGSYLDYAMSVIVGRALPDVRDGLKPVHRRVLFAMNVLGNDWNKPYKKSARVVGDVIGKYHPHGDSAVYESIVRMAQPFSLRYMLVDGQGNFGSVDGDSAAAMRYTEVRMSKIAGELLTDLEKETVDFVPNYDGTEQIPAVLPTKIPNLLVNGSSGIAVGMATNIPPHNLTEVIDGCLAYINNEDITIDELMDYIPGPDFPTAALISGRKGIVDAYKTGRGKIYMRSKADIETEKNGRETIVVTEIPYQVNKARLIEKIAELVKDKKVEGISALRDESDKDGMRIVIECKRDAVGEVVLNNLYAQTQLQTTFGINMVALDHGQPKLFNLKEMLKCFVDHRREVVTRRTIFELKKARERAHILEALALALANIDEIIELIRNAATPAEAKAGLVARGWDLGNVAAMLESAGNDAARPDWLEPEFGIRDGQYFLTDTQAQAILELRLHRLTGLEHEKILDEYKALLEEIAELLHILASTERLMEVIREELELVRESYGDARRTEITAASHDIDMEELIAREDVVVTLSHAGYVKYQILSDYEAQRRGGKGKSATKMKEEDYIERLLVANTHDNILCFSTRGKTYRLKVYQLPLASRTARGKPIVNILPLEDGERITAILPVSEFSAEKFIFMATGDGTVKKTPLNQFSNVRANGLIAVNLRDDDSLIGVDITDGESEIMLFSKFGKVVRFKEAEETPVLDENGNPVLDENGKPEVKFKGVRPMGRTASGVRGMKLAAGDQVVSLIVPSNDGDILTVTQNGYGKRTELAEYPTKGRATQGVVSIKVSERNGPVVGAVQVEVRDEMMMITDAGTLVRTRVAEVSQVGRNTQGVTLIRTASDESVVGLQRIDEIEEVELPEGEEAEVVDGEQIVDAQAPVQQADTDTDTDTDTDADNDGEVKE</sequence>
<organism evidence="15 16">
    <name type="scientific">Vibrio sinensis</name>
    <dbReference type="NCBI Taxonomy" id="2302434"/>
    <lineage>
        <taxon>Bacteria</taxon>
        <taxon>Pseudomonadati</taxon>
        <taxon>Pseudomonadota</taxon>
        <taxon>Gammaproteobacteria</taxon>
        <taxon>Vibrionales</taxon>
        <taxon>Vibrionaceae</taxon>
        <taxon>Vibrio</taxon>
    </lineage>
</organism>
<dbReference type="GO" id="GO:0005694">
    <property type="term" value="C:chromosome"/>
    <property type="evidence" value="ECO:0007669"/>
    <property type="project" value="InterPro"/>
</dbReference>
<dbReference type="SUPFAM" id="SSF56719">
    <property type="entry name" value="Type II DNA topoisomerase"/>
    <property type="match status" value="1"/>
</dbReference>
<protein>
    <recommendedName>
        <fullName evidence="10">DNA gyrase subunit A</fullName>
        <ecNumber evidence="10">5.6.2.2</ecNumber>
    </recommendedName>
</protein>
<evidence type="ECO:0000256" key="1">
    <source>
        <dbReference type="ARBA" id="ARBA00000185"/>
    </source>
</evidence>
<dbReference type="GO" id="GO:0005737">
    <property type="term" value="C:cytoplasm"/>
    <property type="evidence" value="ECO:0007669"/>
    <property type="project" value="UniProtKB-SubCell"/>
</dbReference>
<keyword evidence="3 10" id="KW-0963">Cytoplasm</keyword>
<evidence type="ECO:0000256" key="4">
    <source>
        <dbReference type="ARBA" id="ARBA00022741"/>
    </source>
</evidence>
<comment type="caution">
    <text evidence="15">The sequence shown here is derived from an EMBL/GenBank/DDBJ whole genome shotgun (WGS) entry which is preliminary data.</text>
</comment>
<dbReference type="GO" id="GO:0009330">
    <property type="term" value="C:DNA topoisomerase type II (double strand cut, ATP-hydrolyzing) complex"/>
    <property type="evidence" value="ECO:0007669"/>
    <property type="project" value="TreeGrafter"/>
</dbReference>
<keyword evidence="12" id="KW-0175">Coiled coil</keyword>
<dbReference type="InterPro" id="IPR005743">
    <property type="entry name" value="GyrA"/>
</dbReference>
<evidence type="ECO:0000256" key="6">
    <source>
        <dbReference type="ARBA" id="ARBA00023029"/>
    </source>
</evidence>
<evidence type="ECO:0000256" key="9">
    <source>
        <dbReference type="ARBA" id="ARBA00058442"/>
    </source>
</evidence>
<dbReference type="Pfam" id="PF00521">
    <property type="entry name" value="DNA_topoisoIV"/>
    <property type="match status" value="1"/>
</dbReference>
<comment type="function">
    <text evidence="9">Negative supercoiling favors strand separation, and DNA replication, transcription, recombination and repair, all of which involve strand separation. Type II topoisomerases break and join 2 DNA strands simultaneously in an ATP-dependent manner.</text>
</comment>
<dbReference type="PANTHER" id="PTHR43493:SF5">
    <property type="entry name" value="DNA GYRASE SUBUNIT A, CHLOROPLASTIC_MITOCHONDRIAL"/>
    <property type="match status" value="1"/>
</dbReference>
<evidence type="ECO:0000256" key="7">
    <source>
        <dbReference type="ARBA" id="ARBA00023125"/>
    </source>
</evidence>
<dbReference type="InterPro" id="IPR035516">
    <property type="entry name" value="Gyrase/topoIV_suA_C"/>
</dbReference>
<keyword evidence="16" id="KW-1185">Reference proteome</keyword>
<dbReference type="NCBIfam" id="TIGR01063">
    <property type="entry name" value="gyrA"/>
    <property type="match status" value="1"/>
</dbReference>
<gene>
    <name evidence="10 15" type="primary">gyrA</name>
    <name evidence="15" type="ORF">DZ860_21335</name>
</gene>
<dbReference type="SMART" id="SM00434">
    <property type="entry name" value="TOP4c"/>
    <property type="match status" value="1"/>
</dbReference>
<dbReference type="FunFam" id="3.30.1360.40:FF:000002">
    <property type="entry name" value="DNA gyrase subunit A"/>
    <property type="match status" value="1"/>
</dbReference>
<dbReference type="GO" id="GO:0006261">
    <property type="term" value="P:DNA-templated DNA replication"/>
    <property type="evidence" value="ECO:0007669"/>
    <property type="project" value="UniProtKB-UniRule"/>
</dbReference>
<dbReference type="EMBL" id="QVMU01000032">
    <property type="protein sequence ID" value="RJX65783.1"/>
    <property type="molecule type" value="Genomic_DNA"/>
</dbReference>
<evidence type="ECO:0000256" key="5">
    <source>
        <dbReference type="ARBA" id="ARBA00022840"/>
    </source>
</evidence>
<evidence type="ECO:0000256" key="8">
    <source>
        <dbReference type="ARBA" id="ARBA00023235"/>
    </source>
</evidence>
<dbReference type="OrthoDB" id="9806486at2"/>
<dbReference type="InterPro" id="IPR013757">
    <property type="entry name" value="Topo_IIA_A_a_sf"/>
</dbReference>
<comment type="subcellular location">
    <subcellularLocation>
        <location evidence="10">Cytoplasm</location>
    </subcellularLocation>
</comment>
<dbReference type="InterPro" id="IPR006691">
    <property type="entry name" value="GyrA/parC_rep"/>
</dbReference>
<feature type="active site" description="O-(5'-phospho-DNA)-tyrosine intermediate" evidence="10 11">
    <location>
        <position position="122"/>
    </location>
</feature>
<evidence type="ECO:0000256" key="3">
    <source>
        <dbReference type="ARBA" id="ARBA00022490"/>
    </source>
</evidence>
<feature type="region of interest" description="Disordered" evidence="13">
    <location>
        <begin position="870"/>
        <end position="915"/>
    </location>
</feature>
<dbReference type="InterPro" id="IPR002205">
    <property type="entry name" value="Topo_IIA_dom_A"/>
</dbReference>
<keyword evidence="6 10" id="KW-0799">Topoisomerase</keyword>
<accession>A0A3A6Q610</accession>
<dbReference type="FunFam" id="3.90.199.10:FF:000001">
    <property type="entry name" value="DNA gyrase subunit A"/>
    <property type="match status" value="1"/>
</dbReference>
<feature type="compositionally biased region" description="Acidic residues" evidence="13">
    <location>
        <begin position="897"/>
        <end position="915"/>
    </location>
</feature>
<keyword evidence="5 10" id="KW-0067">ATP-binding</keyword>
<evidence type="ECO:0000256" key="13">
    <source>
        <dbReference type="SAM" id="MobiDB-lite"/>
    </source>
</evidence>
<comment type="similarity">
    <text evidence="2 10">Belongs to the type II topoisomerase GyrA/ParC subunit family.</text>
</comment>
<feature type="coiled-coil region" evidence="12">
    <location>
        <begin position="477"/>
        <end position="511"/>
    </location>
</feature>
<dbReference type="InterPro" id="IPR013760">
    <property type="entry name" value="Topo_IIA-like_dom_sf"/>
</dbReference>
<name>A0A3A6Q610_9VIBR</name>
<comment type="catalytic activity">
    <reaction evidence="1 10 11">
        <text>ATP-dependent breakage, passage and rejoining of double-stranded DNA.</text>
        <dbReference type="EC" id="5.6.2.2"/>
    </reaction>
</comment>
<evidence type="ECO:0000259" key="14">
    <source>
        <dbReference type="PROSITE" id="PS52040"/>
    </source>
</evidence>
<feature type="compositionally biased region" description="Acidic residues" evidence="13">
    <location>
        <begin position="870"/>
        <end position="881"/>
    </location>
</feature>
<dbReference type="AlphaFoldDB" id="A0A3A6Q610"/>
<comment type="function">
    <text evidence="10">A type II topoisomerase that negatively supercoils closed circular double-stranded (ds) DNA in an ATP-dependent manner to modulate DNA topology and maintain chromosomes in an underwound state. Negative supercoiling favors strand separation, and DNA replication, transcription, recombination and repair, all of which involve strand separation. Also able to catalyze the interconversion of other topological isomers of dsDNA rings, including catenanes and knotted rings. Type II topoisomerases break and join 2 DNA strands simultaneously in an ATP-dependent manner.</text>
</comment>
<comment type="miscellaneous">
    <text evidence="10">Few gyrases are as efficient as E.coli at forming negative supercoils. Not all organisms have 2 type II topoisomerases; in organisms with a single type II topoisomerase this enzyme also has to decatenate newly replicated chromosomes.</text>
</comment>
<evidence type="ECO:0000256" key="11">
    <source>
        <dbReference type="PROSITE-ProRule" id="PRU01384"/>
    </source>
</evidence>
<dbReference type="NCBIfam" id="NF004044">
    <property type="entry name" value="PRK05561.1"/>
    <property type="match status" value="1"/>
</dbReference>